<sequence length="265" mass="31958">MKVYVGCSGYYYKDWVGVFYPPRLRRDEWIKYYAKHFVVLELNATFYGFPDRGSIKSMLSRVKDLRFSVKVNRLFTHTRNYTQEDVKKFLYGIEPILEEDRLIALLFQFPHTFGYSQENLEYIRRLGRYFSEVEKVVEVRSRSFDRKDFFNFLEEEGFSIVNADAPMSDRYLVGPWVGVGAINYVRLHGRDPQHPYQYLYTLEELKKIKNKIKKLGDRETYIFFNNTDRAKAVFNAFQMKMLWGMEVNIPQHMERFYREKEWEGT</sequence>
<dbReference type="Proteomes" id="UP000002043">
    <property type="component" value="Chromosome"/>
</dbReference>
<dbReference type="EMBL" id="CP001931">
    <property type="protein sequence ID" value="ADC89828.1"/>
    <property type="molecule type" value="Genomic_DNA"/>
</dbReference>
<dbReference type="InterPro" id="IPR036520">
    <property type="entry name" value="UPF0759_sf"/>
</dbReference>
<evidence type="ECO:0000313" key="2">
    <source>
        <dbReference type="Proteomes" id="UP000002043"/>
    </source>
</evidence>
<dbReference type="KEGG" id="tal:Thal_1196"/>
<organism evidence="1 2">
    <name type="scientific">Thermocrinis albus (strain DSM 14484 / JCM 11386 / HI 11/12)</name>
    <dbReference type="NCBI Taxonomy" id="638303"/>
    <lineage>
        <taxon>Bacteria</taxon>
        <taxon>Pseudomonadati</taxon>
        <taxon>Aquificota</taxon>
        <taxon>Aquificia</taxon>
        <taxon>Aquificales</taxon>
        <taxon>Aquificaceae</taxon>
        <taxon>Thermocrinis</taxon>
    </lineage>
</organism>
<name>D3SM48_THEAH</name>
<dbReference type="STRING" id="638303.Thal_1196"/>
<dbReference type="Gene3D" id="3.20.20.410">
    <property type="entry name" value="Protein of unknown function UPF0759"/>
    <property type="match status" value="1"/>
</dbReference>
<evidence type="ECO:0000313" key="1">
    <source>
        <dbReference type="EMBL" id="ADC89828.1"/>
    </source>
</evidence>
<dbReference type="Pfam" id="PF01904">
    <property type="entry name" value="DUF72"/>
    <property type="match status" value="1"/>
</dbReference>
<dbReference type="HOGENOM" id="CLU_046519_0_1_0"/>
<accession>D3SM48</accession>
<dbReference type="RefSeq" id="WP_012992234.1">
    <property type="nucleotide sequence ID" value="NC_013894.1"/>
</dbReference>
<keyword evidence="2" id="KW-1185">Reference proteome</keyword>
<dbReference type="OrthoDB" id="9780310at2"/>
<evidence type="ECO:0008006" key="3">
    <source>
        <dbReference type="Google" id="ProtNLM"/>
    </source>
</evidence>
<dbReference type="PANTHER" id="PTHR30348">
    <property type="entry name" value="UNCHARACTERIZED PROTEIN YECE"/>
    <property type="match status" value="1"/>
</dbReference>
<dbReference type="InterPro" id="IPR002763">
    <property type="entry name" value="DUF72"/>
</dbReference>
<protein>
    <recommendedName>
        <fullName evidence="3">DUF72 domain-containing protein</fullName>
    </recommendedName>
</protein>
<proteinExistence type="predicted"/>
<dbReference type="SUPFAM" id="SSF117396">
    <property type="entry name" value="TM1631-like"/>
    <property type="match status" value="1"/>
</dbReference>
<dbReference type="eggNOG" id="COG1801">
    <property type="taxonomic scope" value="Bacteria"/>
</dbReference>
<gene>
    <name evidence="1" type="ordered locus">Thal_1196</name>
</gene>
<dbReference type="AlphaFoldDB" id="D3SM48"/>
<reference evidence="2" key="1">
    <citation type="journal article" date="2010" name="Stand. Genomic Sci.">
        <title>Complete genome sequence of Thermocrinis albus type strain (HI 11/12T).</title>
        <authorList>
            <person name="Wirth R."/>
            <person name="Sikorski J."/>
            <person name="Brambilla E."/>
            <person name="Misra M."/>
            <person name="Lapidus A."/>
            <person name="Copeland A."/>
            <person name="Nolan M."/>
            <person name="Lucas S."/>
            <person name="Chen F."/>
            <person name="Tice H."/>
            <person name="Cheng J.F."/>
            <person name="Han C."/>
            <person name="Detter J.C."/>
            <person name="Tapia R."/>
            <person name="Bruce D."/>
            <person name="Goodwin L."/>
            <person name="Pitluck S."/>
            <person name="Pati A."/>
            <person name="Anderson I."/>
            <person name="Ivanova N."/>
            <person name="Mavromatis K."/>
            <person name="Mikhailova N."/>
            <person name="Chen A."/>
            <person name="Palaniappan K."/>
            <person name="Bilek Y."/>
            <person name="Hader T."/>
            <person name="Land M."/>
            <person name="Hauser L."/>
            <person name="Chang Y.J."/>
            <person name="Jeffries C.D."/>
            <person name="Tindall B.J."/>
            <person name="Rohde M."/>
            <person name="Goker M."/>
            <person name="Bristow J."/>
            <person name="Eisen J.A."/>
            <person name="Markowitz V."/>
            <person name="Hugenholtz P."/>
            <person name="Kyrpides N.C."/>
            <person name="Klenk H.P."/>
        </authorList>
    </citation>
    <scope>NUCLEOTIDE SEQUENCE [LARGE SCALE GENOMIC DNA]</scope>
    <source>
        <strain evidence="2">DSM 14484 / JCM 11386 / HI 11/12</strain>
    </source>
</reference>
<dbReference type="PANTHER" id="PTHR30348:SF13">
    <property type="entry name" value="UPF0759 PROTEIN YUNF"/>
    <property type="match status" value="1"/>
</dbReference>